<sequence length="143" mass="16553">MMSIQQYGQTGAAPAVTQEQRAAWVQLKKDRDQLSEQVGVLERGHQDLQRFLLKARRNSWIACTVVSLCTAAAWFLDASVWLRWYVLPITFFGCALLWFGGRFLDRLMHSKIARLSLFLEQTDERIEKGRPIFETDHPQTDQP</sequence>
<protein>
    <submittedName>
        <fullName evidence="2">Uncharacterized protein</fullName>
    </submittedName>
</protein>
<accession>A0A8H9M3R4</accession>
<dbReference type="Proteomes" id="UP000608923">
    <property type="component" value="Unassembled WGS sequence"/>
</dbReference>
<feature type="transmembrane region" description="Helical" evidence="1">
    <location>
        <begin position="82"/>
        <end position="104"/>
    </location>
</feature>
<evidence type="ECO:0000313" key="2">
    <source>
        <dbReference type="EMBL" id="GHC40759.1"/>
    </source>
</evidence>
<dbReference type="AlphaFoldDB" id="A0A8H9M3R4"/>
<keyword evidence="3" id="KW-1185">Reference proteome</keyword>
<gene>
    <name evidence="2" type="ORF">GCM10010096_09180</name>
</gene>
<evidence type="ECO:0000313" key="3">
    <source>
        <dbReference type="Proteomes" id="UP000608923"/>
    </source>
</evidence>
<keyword evidence="1" id="KW-0812">Transmembrane</keyword>
<feature type="transmembrane region" description="Helical" evidence="1">
    <location>
        <begin position="59"/>
        <end position="76"/>
    </location>
</feature>
<keyword evidence="1" id="KW-0472">Membrane</keyword>
<comment type="caution">
    <text evidence="2">The sequence shown here is derived from an EMBL/GenBank/DDBJ whole genome shotgun (WGS) entry which is preliminary data.</text>
</comment>
<proteinExistence type="predicted"/>
<dbReference type="EMBL" id="BMZN01000001">
    <property type="protein sequence ID" value="GHC40759.1"/>
    <property type="molecule type" value="Genomic_DNA"/>
</dbReference>
<evidence type="ECO:0000256" key="1">
    <source>
        <dbReference type="SAM" id="Phobius"/>
    </source>
</evidence>
<keyword evidence="1" id="KW-1133">Transmembrane helix</keyword>
<name>A0A8H9M3R4_9BURK</name>
<organism evidence="2 3">
    <name type="scientific">Alcaligenes pakistanensis</name>
    <dbReference type="NCBI Taxonomy" id="1482717"/>
    <lineage>
        <taxon>Bacteria</taxon>
        <taxon>Pseudomonadati</taxon>
        <taxon>Pseudomonadota</taxon>
        <taxon>Betaproteobacteria</taxon>
        <taxon>Burkholderiales</taxon>
        <taxon>Alcaligenaceae</taxon>
        <taxon>Alcaligenes</taxon>
    </lineage>
</organism>
<reference evidence="3" key="1">
    <citation type="journal article" date="2019" name="Int. J. Syst. Evol. Microbiol.">
        <title>The Global Catalogue of Microorganisms (GCM) 10K type strain sequencing project: providing services to taxonomists for standard genome sequencing and annotation.</title>
        <authorList>
            <consortium name="The Broad Institute Genomics Platform"/>
            <consortium name="The Broad Institute Genome Sequencing Center for Infectious Disease"/>
            <person name="Wu L."/>
            <person name="Ma J."/>
        </authorList>
    </citation>
    <scope>NUCLEOTIDE SEQUENCE [LARGE SCALE GENOMIC DNA]</scope>
    <source>
        <strain evidence="3">KCTC 42083</strain>
    </source>
</reference>
<dbReference type="RefSeq" id="WP_189391269.1">
    <property type="nucleotide sequence ID" value="NZ_BMZN01000001.1"/>
</dbReference>